<feature type="domain" description="EF-hand" evidence="8">
    <location>
        <begin position="636"/>
        <end position="671"/>
    </location>
</feature>
<dbReference type="InterPro" id="IPR018247">
    <property type="entry name" value="EF_Hand_1_Ca_BS"/>
</dbReference>
<proteinExistence type="inferred from homology"/>
<gene>
    <name evidence="9" type="ORF">TPAC0785_LOCUS469</name>
    <name evidence="10" type="ORF">TPAC0785_LOCUS470</name>
</gene>
<keyword evidence="5" id="KW-0106">Calcium</keyword>
<evidence type="ECO:0000256" key="1">
    <source>
        <dbReference type="ARBA" id="ARBA00006049"/>
    </source>
</evidence>
<evidence type="ECO:0000259" key="8">
    <source>
        <dbReference type="PROSITE" id="PS50222"/>
    </source>
</evidence>
<dbReference type="EMBL" id="HBHE01000754">
    <property type="protein sequence ID" value="CAD9652919.1"/>
    <property type="molecule type" value="Transcribed_RNA"/>
</dbReference>
<evidence type="ECO:0000313" key="9">
    <source>
        <dbReference type="EMBL" id="CAD9652919.1"/>
    </source>
</evidence>
<feature type="domain" description="EF-hand" evidence="8">
    <location>
        <begin position="229"/>
        <end position="264"/>
    </location>
</feature>
<dbReference type="Pfam" id="PF13499">
    <property type="entry name" value="EF-hand_7"/>
    <property type="match status" value="3"/>
</dbReference>
<feature type="region of interest" description="Disordered" evidence="7">
    <location>
        <begin position="727"/>
        <end position="748"/>
    </location>
</feature>
<reference evidence="9" key="1">
    <citation type="submission" date="2021-01" db="EMBL/GenBank/DDBJ databases">
        <authorList>
            <person name="Corre E."/>
            <person name="Pelletier E."/>
            <person name="Niang G."/>
            <person name="Scheremetjew M."/>
            <person name="Finn R."/>
            <person name="Kale V."/>
            <person name="Holt S."/>
            <person name="Cochrane G."/>
            <person name="Meng A."/>
            <person name="Brown T."/>
            <person name="Cohen L."/>
        </authorList>
    </citation>
    <scope>NUCLEOTIDE SEQUENCE</scope>
    <source>
        <strain evidence="9">CCMP 1866</strain>
    </source>
</reference>
<feature type="compositionally biased region" description="Acidic residues" evidence="7">
    <location>
        <begin position="1163"/>
        <end position="1202"/>
    </location>
</feature>
<name>A0A6T5TER1_9STRA</name>
<sequence>MVDMVFGACGMKRERVRIEDVVGGVSILCGGTRDQKVQAAFDFISHDSYVNLDEFKAYLRSTFRVIMCFSKNQLSTATADELADATAVQGFKDADLNNDGRLSVEEFTIWYTGNMGLQEGEKEKDEQSEDNLKVSRSTSLLANIPISEVSKFYKPYATGNYITHSNFVHATNELLTYLSGGGKIHKNTLTVYEKIWNLLPTDNGIDGFSEDRASMPALIAALTVVCGGTKESKVEEAFRMFDVNGNGEISLPEMTAYLTAVFDTLSAMGGGTKGTGGDAKGEAKEIAKMVFEQADKAKDGRITLKEFKEWYMSPESEGIKIATESDAVTMATVREMVGLERVPVKTLFEIFAEGADEDGVIDRKTFHECFDVILSQTGGSLTKHQQNQAHIQINRLFDIFATEDSPLAVSFDEVASGLSIIAGGDRDDKIQAAFDLYDINDDGFISFDEMYTYMASIFKVLFELRPKIRDHWKGQGIGPQALGEIVAAEAFREADLNKDGRLSFDEFKKWYTNNQMGGGQDPTEYDPEVYDLESGGTHPVTMEEVQKITGLEDQHVEDVFELFASHADEEGYLNKESFFDCFATLIRGRIEALDAKDYKRVLFVVESLFQAVDLNGDGRIDYCELASGISVLCGGGRDDKVRAAFSLFDLNGDGFISLDEMVTYLTSMFSMLYSINPSIEDEVGTGPKELAVQTARQAFVDADLNRDGRLSFEEFTRWYLTVDTVEGKGKRDEEGEEDDYEGRGGQDQQEITLSELRKLTTFKMHSPEEVFDAFARCTDERGMMNRESFLYGISMFVVKSEDPQIESYLDQFKVYLANGLFDAYMLEDPGGASESGDVELIDFSEVCSGISVLCGGKRDDKALAAFRLYDVEGLGVISLEDLSVYLSAVFKLLFWLQPKLQMEYKVEPEELGDVTAKESFEEMGVQESEGMSFKIFQEWYSKTGNFAGEVDDTPAPAPSTAESTSAAYFHLPIQDIRRITKLNSVSCVQVVKYLAESCDDQGLIDVANLFRFFVNVYREATGDQNHMHNSTHQDLKNFTIGFFKMFDPQVGHADGSVEKIRFSEVACALTVLAGGSKRDKVDLSFQCFDADMDGMLNTEEVTNLMATVFKVLYLSNPDAFNDLGTTPTELAVVTASTTIEDGGAEGGMLTLEQFRKWYETNEDYDEVEDEEEAEEGDDDEEDEEGEEEEYEEEDGEDEDDEGIGPNIRKILIHKQHLLGLNSVTVDDLLEILSESAPSGNLNKSGFLKCISNITALSGSPASGKVYTAAMDLAGRIFESFDSGEEGSVDFAELTSGLSVLCNSDADDKVITTFTIHDSDGDGNLTLEETTHFVTNVFRVLYECADLVKVFGVGPVEMANITARRCWDDAKVVGGVISIKELITWIKPMGI</sequence>
<feature type="domain" description="EF-hand" evidence="8">
    <location>
        <begin position="600"/>
        <end position="635"/>
    </location>
</feature>
<dbReference type="PRINTS" id="PR00450">
    <property type="entry name" value="RECOVERIN"/>
</dbReference>
<evidence type="ECO:0000256" key="7">
    <source>
        <dbReference type="SAM" id="MobiDB-lite"/>
    </source>
</evidence>
<evidence type="ECO:0000256" key="4">
    <source>
        <dbReference type="ARBA" id="ARBA00022737"/>
    </source>
</evidence>
<dbReference type="Gene3D" id="1.10.238.10">
    <property type="entry name" value="EF-hand"/>
    <property type="match status" value="7"/>
</dbReference>
<evidence type="ECO:0000256" key="3">
    <source>
        <dbReference type="ARBA" id="ARBA00022723"/>
    </source>
</evidence>
<dbReference type="InterPro" id="IPR002048">
    <property type="entry name" value="EF_hand_dom"/>
</dbReference>
<feature type="domain" description="EF-hand" evidence="8">
    <location>
        <begin position="282"/>
        <end position="317"/>
    </location>
</feature>
<dbReference type="CDD" id="cd00051">
    <property type="entry name" value="EFh"/>
    <property type="match status" value="3"/>
</dbReference>
<dbReference type="PANTHER" id="PTHR23055:SF178">
    <property type="entry name" value="NEUROCALCIN HOMOLOG"/>
    <property type="match status" value="1"/>
</dbReference>
<keyword evidence="2" id="KW-0519">Myristate</keyword>
<dbReference type="InterPro" id="IPR011992">
    <property type="entry name" value="EF-hand-dom_pair"/>
</dbReference>
<protein>
    <recommendedName>
        <fullName evidence="8">EF-hand domain-containing protein</fullName>
    </recommendedName>
</protein>
<feature type="domain" description="EF-hand" evidence="8">
    <location>
        <begin position="1304"/>
        <end position="1339"/>
    </location>
</feature>
<keyword evidence="3" id="KW-0479">Metal-binding</keyword>
<feature type="domain" description="EF-hand" evidence="8">
    <location>
        <begin position="425"/>
        <end position="460"/>
    </location>
</feature>
<comment type="similarity">
    <text evidence="1">Belongs to the recoverin family.</text>
</comment>
<dbReference type="GO" id="GO:0005509">
    <property type="term" value="F:calcium ion binding"/>
    <property type="evidence" value="ECO:0007669"/>
    <property type="project" value="InterPro"/>
</dbReference>
<feature type="region of interest" description="Disordered" evidence="7">
    <location>
        <begin position="1163"/>
        <end position="1203"/>
    </location>
</feature>
<evidence type="ECO:0000256" key="2">
    <source>
        <dbReference type="ARBA" id="ARBA00022707"/>
    </source>
</evidence>
<dbReference type="SMART" id="SM00054">
    <property type="entry name" value="EFh"/>
    <property type="match status" value="13"/>
</dbReference>
<feature type="domain" description="EF-hand" evidence="8">
    <location>
        <begin position="1076"/>
        <end position="1111"/>
    </location>
</feature>
<evidence type="ECO:0000313" key="10">
    <source>
        <dbReference type="EMBL" id="CAD9652920.1"/>
    </source>
</evidence>
<dbReference type="PROSITE" id="PS50222">
    <property type="entry name" value="EF_HAND_2"/>
    <property type="match status" value="12"/>
</dbReference>
<feature type="domain" description="EF-hand" evidence="8">
    <location>
        <begin position="1268"/>
        <end position="1303"/>
    </location>
</feature>
<keyword evidence="6" id="KW-0449">Lipoprotein</keyword>
<accession>A0A6T5TER1</accession>
<feature type="domain" description="EF-hand" evidence="8">
    <location>
        <begin position="82"/>
        <end position="117"/>
    </location>
</feature>
<dbReference type="EMBL" id="HBHE01000755">
    <property type="protein sequence ID" value="CAD9652920.1"/>
    <property type="molecule type" value="Transcribed_RNA"/>
</dbReference>
<feature type="domain" description="EF-hand" evidence="8">
    <location>
        <begin position="690"/>
        <end position="725"/>
    </location>
</feature>
<feature type="domain" description="EF-hand" evidence="8">
    <location>
        <begin position="482"/>
        <end position="517"/>
    </location>
</feature>
<dbReference type="PANTHER" id="PTHR23055">
    <property type="entry name" value="CALCIUM BINDING PROTEINS"/>
    <property type="match status" value="1"/>
</dbReference>
<dbReference type="InterPro" id="IPR028846">
    <property type="entry name" value="Recoverin"/>
</dbReference>
<dbReference type="PROSITE" id="PS00018">
    <property type="entry name" value="EF_HAND_1"/>
    <property type="match status" value="8"/>
</dbReference>
<feature type="domain" description="EF-hand" evidence="8">
    <location>
        <begin position="857"/>
        <end position="892"/>
    </location>
</feature>
<evidence type="ECO:0000256" key="5">
    <source>
        <dbReference type="ARBA" id="ARBA00022837"/>
    </source>
</evidence>
<dbReference type="SUPFAM" id="SSF47473">
    <property type="entry name" value="EF-hand"/>
    <property type="match status" value="6"/>
</dbReference>
<evidence type="ECO:0000256" key="6">
    <source>
        <dbReference type="ARBA" id="ARBA00023288"/>
    </source>
</evidence>
<organism evidence="9">
    <name type="scientific">Triparma pacifica</name>
    <dbReference type="NCBI Taxonomy" id="91992"/>
    <lineage>
        <taxon>Eukaryota</taxon>
        <taxon>Sar</taxon>
        <taxon>Stramenopiles</taxon>
        <taxon>Ochrophyta</taxon>
        <taxon>Bolidophyceae</taxon>
        <taxon>Parmales</taxon>
        <taxon>Triparmaceae</taxon>
        <taxon>Triparma</taxon>
    </lineage>
</organism>
<dbReference type="Pfam" id="PF13202">
    <property type="entry name" value="EF-hand_5"/>
    <property type="match status" value="3"/>
</dbReference>
<keyword evidence="4" id="KW-0677">Repeat</keyword>